<evidence type="ECO:0008006" key="2">
    <source>
        <dbReference type="Google" id="ProtNLM"/>
    </source>
</evidence>
<proteinExistence type="predicted"/>
<organism evidence="1">
    <name type="scientific">uncultured Anaerotruncus sp</name>
    <dbReference type="NCBI Taxonomy" id="905011"/>
    <lineage>
        <taxon>Bacteria</taxon>
        <taxon>Bacillati</taxon>
        <taxon>Bacillota</taxon>
        <taxon>Clostridia</taxon>
        <taxon>Eubacteriales</taxon>
        <taxon>Oscillospiraceae</taxon>
        <taxon>Anaerotruncus</taxon>
        <taxon>environmental samples</taxon>
    </lineage>
</organism>
<gene>
    <name evidence="1" type="ORF">SAMEA3545359_01776</name>
</gene>
<evidence type="ECO:0000313" key="1">
    <source>
        <dbReference type="EMBL" id="SCJ74864.1"/>
    </source>
</evidence>
<protein>
    <recommendedName>
        <fullName evidence="2">Cytosolic protein</fullName>
    </recommendedName>
</protein>
<dbReference type="AlphaFoldDB" id="A0A1C6IYJ3"/>
<name>A0A1C6IYJ3_9FIRM</name>
<reference evidence="1" key="1">
    <citation type="submission" date="2015-09" db="EMBL/GenBank/DDBJ databases">
        <authorList>
            <consortium name="Pathogen Informatics"/>
        </authorList>
    </citation>
    <scope>NUCLEOTIDE SEQUENCE</scope>
    <source>
        <strain evidence="1">2789STDY5834896</strain>
    </source>
</reference>
<dbReference type="EMBL" id="FMHG01000001">
    <property type="protein sequence ID" value="SCJ74864.1"/>
    <property type="molecule type" value="Genomic_DNA"/>
</dbReference>
<accession>A0A1C6IYJ3</accession>
<sequence length="50" mass="5515">MACETSKNKDTCPCTEKCENHGHCCACIALHRSEGVNAPVTCMLQKFDKK</sequence>